<feature type="compositionally biased region" description="Low complexity" evidence="1">
    <location>
        <begin position="580"/>
        <end position="589"/>
    </location>
</feature>
<keyword evidence="3" id="KW-1185">Reference proteome</keyword>
<feature type="compositionally biased region" description="Acidic residues" evidence="1">
    <location>
        <begin position="229"/>
        <end position="242"/>
    </location>
</feature>
<dbReference type="EMBL" id="KQ085898">
    <property type="protein sequence ID" value="KLO18078.1"/>
    <property type="molecule type" value="Genomic_DNA"/>
</dbReference>
<evidence type="ECO:0000313" key="2">
    <source>
        <dbReference type="EMBL" id="KLO18078.1"/>
    </source>
</evidence>
<dbReference type="STRING" id="27342.A0A0H2S8U6"/>
<dbReference type="Proteomes" id="UP000053477">
    <property type="component" value="Unassembled WGS sequence"/>
</dbReference>
<name>A0A0H2S8U6_9AGAM</name>
<feature type="compositionally biased region" description="Basic and acidic residues" evidence="1">
    <location>
        <begin position="279"/>
        <end position="288"/>
    </location>
</feature>
<feature type="compositionally biased region" description="Polar residues" evidence="1">
    <location>
        <begin position="256"/>
        <end position="278"/>
    </location>
</feature>
<organism evidence="2 3">
    <name type="scientific">Schizopora paradoxa</name>
    <dbReference type="NCBI Taxonomy" id="27342"/>
    <lineage>
        <taxon>Eukaryota</taxon>
        <taxon>Fungi</taxon>
        <taxon>Dikarya</taxon>
        <taxon>Basidiomycota</taxon>
        <taxon>Agaricomycotina</taxon>
        <taxon>Agaricomycetes</taxon>
        <taxon>Hymenochaetales</taxon>
        <taxon>Schizoporaceae</taxon>
        <taxon>Schizopora</taxon>
    </lineage>
</organism>
<feature type="compositionally biased region" description="Basic and acidic residues" evidence="1">
    <location>
        <begin position="489"/>
        <end position="511"/>
    </location>
</feature>
<feature type="compositionally biased region" description="Basic and acidic residues" evidence="1">
    <location>
        <begin position="316"/>
        <end position="327"/>
    </location>
</feature>
<feature type="compositionally biased region" description="Basic residues" evidence="1">
    <location>
        <begin position="34"/>
        <end position="44"/>
    </location>
</feature>
<feature type="region of interest" description="Disordered" evidence="1">
    <location>
        <begin position="1"/>
        <end position="153"/>
    </location>
</feature>
<feature type="region of interest" description="Disordered" evidence="1">
    <location>
        <begin position="172"/>
        <end position="194"/>
    </location>
</feature>
<feature type="region of interest" description="Disordered" evidence="1">
    <location>
        <begin position="229"/>
        <end position="589"/>
    </location>
</feature>
<gene>
    <name evidence="2" type="ORF">SCHPADRAFT_925418</name>
</gene>
<feature type="compositionally biased region" description="Polar residues" evidence="1">
    <location>
        <begin position="474"/>
        <end position="486"/>
    </location>
</feature>
<sequence length="589" mass="62277">MSNENSKATEGLSWRRYEVGASGMNGTSTPRGGSRGRGRGRGGRGRVSDGGPGRPESSPRSGRRRGAPKQADAVSTTNPPPSSKDGSQPPSEDKSKPRKPKGAVGDAPLPKLNADVTSSVKAQDILSPVEGVSMKNGSKKLSSRQSHRRTKSAVLLKPSPIIVVDKSVRSVVGSPSTPVKDLPPHFSGNSTEASGLSVTNELVQVIEHVASDSGLPVTASILEGHIDWAQDDDDEELPDLDDWGITTAKVAEDNSSDTASRCTADSGSAPTVESSASDQRVDEVKEAENGSDNRPPISNSQLAIPQVNERHRTRGRERNRGAGKPKDTNTSGQDASDYEVPRLPNGQKKSLIDRIGPSSLLSLPHSTPTRDGSPPKSAGLPHHPSLPPKPSASPFASSFGSNSLSLKPMSDWKRSTSRSRSPSKEPPVERQTSTLDSIHAPANLRTPTPTGNVDLVVEKADQRRGSATPATAGASLNVQSLFQGNSRPHVLDEKPRLPNDTPRRPRRDRSPPRNQHGPRNHSAFQPHGSGTSASSRPSRSRQTNAARPVISVDALQRISRSLKGSPTPPRHASPAPNHVAATATATAAE</sequence>
<dbReference type="InParanoid" id="A0A0H2S8U6"/>
<feature type="compositionally biased region" description="Polar residues" evidence="1">
    <location>
        <begin position="290"/>
        <end position="303"/>
    </location>
</feature>
<feature type="compositionally biased region" description="Low complexity" evidence="1">
    <location>
        <begin position="529"/>
        <end position="541"/>
    </location>
</feature>
<dbReference type="AlphaFoldDB" id="A0A0H2S8U6"/>
<feature type="compositionally biased region" description="Low complexity" evidence="1">
    <location>
        <begin position="392"/>
        <end position="408"/>
    </location>
</feature>
<feature type="compositionally biased region" description="Low complexity" evidence="1">
    <location>
        <begin position="357"/>
        <end position="369"/>
    </location>
</feature>
<protein>
    <submittedName>
        <fullName evidence="2">Uncharacterized protein</fullName>
    </submittedName>
</protein>
<accession>A0A0H2S8U6</accession>
<proteinExistence type="predicted"/>
<evidence type="ECO:0000313" key="3">
    <source>
        <dbReference type="Proteomes" id="UP000053477"/>
    </source>
</evidence>
<feature type="compositionally biased region" description="Basic residues" evidence="1">
    <location>
        <begin position="137"/>
        <end position="151"/>
    </location>
</feature>
<reference evidence="2 3" key="1">
    <citation type="submission" date="2015-04" db="EMBL/GenBank/DDBJ databases">
        <title>Complete genome sequence of Schizopora paradoxa KUC8140, a cosmopolitan wood degrader in East Asia.</title>
        <authorList>
            <consortium name="DOE Joint Genome Institute"/>
            <person name="Min B."/>
            <person name="Park H."/>
            <person name="Jang Y."/>
            <person name="Kim J.-J."/>
            <person name="Kim K.H."/>
            <person name="Pangilinan J."/>
            <person name="Lipzen A."/>
            <person name="Riley R."/>
            <person name="Grigoriev I.V."/>
            <person name="Spatafora J.W."/>
            <person name="Choi I.-G."/>
        </authorList>
    </citation>
    <scope>NUCLEOTIDE SEQUENCE [LARGE SCALE GENOMIC DNA]</scope>
    <source>
        <strain evidence="2 3">KUC8140</strain>
    </source>
</reference>
<evidence type="ECO:0000256" key="1">
    <source>
        <dbReference type="SAM" id="MobiDB-lite"/>
    </source>
</evidence>